<dbReference type="Proteomes" id="UP000715441">
    <property type="component" value="Unassembled WGS sequence"/>
</dbReference>
<comment type="caution">
    <text evidence="3">The sequence shown here is derived from an EMBL/GenBank/DDBJ whole genome shotgun (WGS) entry which is preliminary data.</text>
</comment>
<comment type="catalytic activity">
    <reaction evidence="2">
        <text>oxidized coenzyme F420-(gamma-L-Glu)(n) + a quinol + H(+) = reduced coenzyme F420-(gamma-L-Glu)(n) + a quinone</text>
        <dbReference type="Rhea" id="RHEA:39663"/>
        <dbReference type="Rhea" id="RHEA-COMP:12939"/>
        <dbReference type="Rhea" id="RHEA-COMP:14378"/>
        <dbReference type="ChEBI" id="CHEBI:15378"/>
        <dbReference type="ChEBI" id="CHEBI:24646"/>
        <dbReference type="ChEBI" id="CHEBI:132124"/>
        <dbReference type="ChEBI" id="CHEBI:133980"/>
        <dbReference type="ChEBI" id="CHEBI:139511"/>
    </reaction>
</comment>
<comment type="similarity">
    <text evidence="1">Belongs to the F420H(2)-dependent quinone reductase family.</text>
</comment>
<evidence type="ECO:0000256" key="2">
    <source>
        <dbReference type="ARBA" id="ARBA00049106"/>
    </source>
</evidence>
<dbReference type="InterPro" id="IPR004378">
    <property type="entry name" value="F420H2_quin_Rdtase"/>
</dbReference>
<dbReference type="PANTHER" id="PTHR39428">
    <property type="entry name" value="F420H(2)-DEPENDENT QUINONE REDUCTASE RV1261C"/>
    <property type="match status" value="1"/>
</dbReference>
<reference evidence="3 4" key="1">
    <citation type="submission" date="2020-04" db="EMBL/GenBank/DDBJ databases">
        <title>Novel species.</title>
        <authorList>
            <person name="Teo W.F.A."/>
            <person name="Lipun K."/>
            <person name="Srisuk N."/>
            <person name="Duangmal K."/>
        </authorList>
    </citation>
    <scope>NUCLEOTIDE SEQUENCE [LARGE SCALE GENOMIC DNA]</scope>
    <source>
        <strain evidence="3 4">K13G38</strain>
    </source>
</reference>
<accession>A0ABX1J753</accession>
<organism evidence="3 4">
    <name type="scientific">Amycolatopsis acididurans</name>
    <dbReference type="NCBI Taxonomy" id="2724524"/>
    <lineage>
        <taxon>Bacteria</taxon>
        <taxon>Bacillati</taxon>
        <taxon>Actinomycetota</taxon>
        <taxon>Actinomycetes</taxon>
        <taxon>Pseudonocardiales</taxon>
        <taxon>Pseudonocardiaceae</taxon>
        <taxon>Amycolatopsis</taxon>
    </lineage>
</organism>
<sequence length="134" mass="15120">MLFGDEHIRRYEETDGEVGHDWEGGAPCLVLTTKGRKTGEDRKFALIYQQVGDQYVIVASKGGDPKHPGWYLNLEANPEVKVQVKADKFAAKARTASDEERAALWPKMTAVWPAYDDYQAKTDRQIPVVILERA</sequence>
<keyword evidence="4" id="KW-1185">Reference proteome</keyword>
<gene>
    <name evidence="3" type="ORF">HFP15_14900</name>
</gene>
<evidence type="ECO:0000313" key="3">
    <source>
        <dbReference type="EMBL" id="NKQ54175.1"/>
    </source>
</evidence>
<evidence type="ECO:0000313" key="4">
    <source>
        <dbReference type="Proteomes" id="UP000715441"/>
    </source>
</evidence>
<dbReference type="Pfam" id="PF04075">
    <property type="entry name" value="F420H2_quin_red"/>
    <property type="match status" value="1"/>
</dbReference>
<dbReference type="PANTHER" id="PTHR39428:SF1">
    <property type="entry name" value="F420H(2)-DEPENDENT QUINONE REDUCTASE RV1261C"/>
    <property type="match status" value="1"/>
</dbReference>
<dbReference type="NCBIfam" id="TIGR00026">
    <property type="entry name" value="hi_GC_TIGR00026"/>
    <property type="match status" value="1"/>
</dbReference>
<dbReference type="Gene3D" id="2.30.110.10">
    <property type="entry name" value="Electron Transport, Fmn-binding Protein, Chain A"/>
    <property type="match status" value="1"/>
</dbReference>
<dbReference type="RefSeq" id="WP_168515804.1">
    <property type="nucleotide sequence ID" value="NZ_JAAXLS010000008.1"/>
</dbReference>
<name>A0ABX1J753_9PSEU</name>
<protein>
    <submittedName>
        <fullName evidence="3">Nitroreductase family deazaflavin-dependent oxidoreductase</fullName>
    </submittedName>
</protein>
<dbReference type="EMBL" id="JAAXLS010000008">
    <property type="protein sequence ID" value="NKQ54175.1"/>
    <property type="molecule type" value="Genomic_DNA"/>
</dbReference>
<dbReference type="InterPro" id="IPR012349">
    <property type="entry name" value="Split_barrel_FMN-bd"/>
</dbReference>
<proteinExistence type="inferred from homology"/>
<evidence type="ECO:0000256" key="1">
    <source>
        <dbReference type="ARBA" id="ARBA00008710"/>
    </source>
</evidence>